<feature type="transmembrane region" description="Helical" evidence="1">
    <location>
        <begin position="74"/>
        <end position="97"/>
    </location>
</feature>
<reference evidence="2" key="1">
    <citation type="journal article" date="2013" name="J. Plant Res.">
        <title>Effect of fungi and light on seed germination of three Opuntia species from semiarid lands of central Mexico.</title>
        <authorList>
            <person name="Delgado-Sanchez P."/>
            <person name="Jimenez-Bremont J.F."/>
            <person name="Guerrero-Gonzalez Mde L."/>
            <person name="Flores J."/>
        </authorList>
    </citation>
    <scope>NUCLEOTIDE SEQUENCE</scope>
    <source>
        <tissue evidence="2">Cladode</tissue>
    </source>
</reference>
<keyword evidence="1" id="KW-0472">Membrane</keyword>
<protein>
    <submittedName>
        <fullName evidence="2">Uncharacterized protein</fullName>
    </submittedName>
</protein>
<organism evidence="2">
    <name type="scientific">Opuntia streptacantha</name>
    <name type="common">Prickly pear cactus</name>
    <name type="synonym">Opuntia cardona</name>
    <dbReference type="NCBI Taxonomy" id="393608"/>
    <lineage>
        <taxon>Eukaryota</taxon>
        <taxon>Viridiplantae</taxon>
        <taxon>Streptophyta</taxon>
        <taxon>Embryophyta</taxon>
        <taxon>Tracheophyta</taxon>
        <taxon>Spermatophyta</taxon>
        <taxon>Magnoliopsida</taxon>
        <taxon>eudicotyledons</taxon>
        <taxon>Gunneridae</taxon>
        <taxon>Pentapetalae</taxon>
        <taxon>Caryophyllales</taxon>
        <taxon>Cactineae</taxon>
        <taxon>Cactaceae</taxon>
        <taxon>Opuntioideae</taxon>
        <taxon>Opuntia</taxon>
    </lineage>
</organism>
<dbReference type="EMBL" id="GISG01052697">
    <property type="protein sequence ID" value="MBA4625565.1"/>
    <property type="molecule type" value="Transcribed_RNA"/>
</dbReference>
<proteinExistence type="predicted"/>
<reference evidence="2" key="2">
    <citation type="submission" date="2020-07" db="EMBL/GenBank/DDBJ databases">
        <authorList>
            <person name="Vera ALvarez R."/>
            <person name="Arias-Moreno D.M."/>
            <person name="Jimenez-Jacinto V."/>
            <person name="Jimenez-Bremont J.F."/>
            <person name="Swaminathan K."/>
            <person name="Moose S.P."/>
            <person name="Guerrero-Gonzalez M.L."/>
            <person name="Marino-Ramirez L."/>
            <person name="Landsman D."/>
            <person name="Rodriguez-Kessler M."/>
            <person name="Delgado-Sanchez P."/>
        </authorList>
    </citation>
    <scope>NUCLEOTIDE SEQUENCE</scope>
    <source>
        <tissue evidence="2">Cladode</tissue>
    </source>
</reference>
<keyword evidence="1" id="KW-0812">Transmembrane</keyword>
<evidence type="ECO:0000313" key="2">
    <source>
        <dbReference type="EMBL" id="MBA4625564.1"/>
    </source>
</evidence>
<accession>A0A7C9CX00</accession>
<dbReference type="AlphaFoldDB" id="A0A7C9CX00"/>
<sequence>MSRWLLSTSKFTPFFFTGTSSGLVDMLVMVSGLLLFTSLTSTGSGSGSWVAADFSFWILCIGMPFDVPSPKLPLCFLLLLLFLIFSSSNWTFLFLFFGKLKSSFFFFSL</sequence>
<keyword evidence="1" id="KW-1133">Transmembrane helix</keyword>
<name>A0A7C9CX00_OPUST</name>
<feature type="transmembrane region" description="Helical" evidence="1">
    <location>
        <begin position="48"/>
        <end position="67"/>
    </location>
</feature>
<feature type="transmembrane region" description="Helical" evidence="1">
    <location>
        <begin position="12"/>
        <end position="36"/>
    </location>
</feature>
<evidence type="ECO:0000256" key="1">
    <source>
        <dbReference type="SAM" id="Phobius"/>
    </source>
</evidence>
<dbReference type="EMBL" id="GISG01052696">
    <property type="protein sequence ID" value="MBA4625564.1"/>
    <property type="molecule type" value="Transcribed_RNA"/>
</dbReference>